<keyword evidence="14" id="KW-1185">Reference proteome</keyword>
<dbReference type="InterPro" id="IPR002226">
    <property type="entry name" value="Catalase_haem_BS"/>
</dbReference>
<dbReference type="Pfam" id="PF06628">
    <property type="entry name" value="Catalase-rel"/>
    <property type="match status" value="1"/>
</dbReference>
<evidence type="ECO:0000256" key="6">
    <source>
        <dbReference type="ARBA" id="ARBA00022723"/>
    </source>
</evidence>
<keyword evidence="6 11" id="KW-0479">Metal-binding</keyword>
<dbReference type="InterPro" id="IPR011614">
    <property type="entry name" value="Catalase_core"/>
</dbReference>
<keyword evidence="5 11" id="KW-0349">Heme</keyword>
<comment type="cofactor">
    <cofactor evidence="1">
        <name>heme</name>
        <dbReference type="ChEBI" id="CHEBI:30413"/>
    </cofactor>
</comment>
<keyword evidence="4 11" id="KW-0575">Peroxidase</keyword>
<dbReference type="CDD" id="cd08156">
    <property type="entry name" value="catalase_clade_3"/>
    <property type="match status" value="1"/>
</dbReference>
<evidence type="ECO:0000256" key="2">
    <source>
        <dbReference type="ARBA" id="ARBA00005329"/>
    </source>
</evidence>
<evidence type="ECO:0000256" key="3">
    <source>
        <dbReference type="ARBA" id="ARBA00012314"/>
    </source>
</evidence>
<dbReference type="PROSITE" id="PS51402">
    <property type="entry name" value="CATALASE_3"/>
    <property type="match status" value="1"/>
</dbReference>
<accession>A0ABS1FRJ2</accession>
<dbReference type="InterPro" id="IPR010582">
    <property type="entry name" value="Catalase_immune_responsive"/>
</dbReference>
<evidence type="ECO:0000256" key="1">
    <source>
        <dbReference type="ARBA" id="ARBA00001971"/>
    </source>
</evidence>
<comment type="caution">
    <text evidence="13">The sequence shown here is derived from an EMBL/GenBank/DDBJ whole genome shotgun (WGS) entry which is preliminary data.</text>
</comment>
<evidence type="ECO:0000256" key="7">
    <source>
        <dbReference type="ARBA" id="ARBA00023002"/>
    </source>
</evidence>
<dbReference type="EMBL" id="JAENHK010000001">
    <property type="protein sequence ID" value="MBK1895044.1"/>
    <property type="molecule type" value="Genomic_DNA"/>
</dbReference>
<comment type="catalytic activity">
    <reaction evidence="10 11">
        <text>2 H2O2 = O2 + 2 H2O</text>
        <dbReference type="Rhea" id="RHEA:20309"/>
        <dbReference type="ChEBI" id="CHEBI:15377"/>
        <dbReference type="ChEBI" id="CHEBI:15379"/>
        <dbReference type="ChEBI" id="CHEBI:16240"/>
        <dbReference type="EC" id="1.11.1.6"/>
    </reaction>
</comment>
<dbReference type="PANTHER" id="PTHR11465">
    <property type="entry name" value="CATALASE"/>
    <property type="match status" value="1"/>
</dbReference>
<dbReference type="InterPro" id="IPR024711">
    <property type="entry name" value="Catalase_clade1/3"/>
</dbReference>
<evidence type="ECO:0000259" key="12">
    <source>
        <dbReference type="SMART" id="SM01060"/>
    </source>
</evidence>
<gene>
    <name evidence="13" type="ORF">JHL15_04655</name>
</gene>
<evidence type="ECO:0000256" key="8">
    <source>
        <dbReference type="ARBA" id="ARBA00023004"/>
    </source>
</evidence>
<reference evidence="14" key="1">
    <citation type="submission" date="2021-01" db="EMBL/GenBank/DDBJ databases">
        <title>Genome public.</title>
        <authorList>
            <person name="Liu C."/>
            <person name="Sun Q."/>
        </authorList>
    </citation>
    <scope>NUCLEOTIDE SEQUENCE [LARGE SCALE GENOMIC DNA]</scope>
    <source>
        <strain evidence="14">YIM B02567</strain>
    </source>
</reference>
<keyword evidence="9 11" id="KW-0376">Hydrogen peroxide</keyword>
<dbReference type="PIRSF" id="PIRSF038928">
    <property type="entry name" value="Catalase_clade1-3"/>
    <property type="match status" value="1"/>
</dbReference>
<evidence type="ECO:0000256" key="11">
    <source>
        <dbReference type="RuleBase" id="RU000498"/>
    </source>
</evidence>
<dbReference type="PROSITE" id="PS00437">
    <property type="entry name" value="CATALASE_1"/>
    <property type="match status" value="1"/>
</dbReference>
<dbReference type="Proteomes" id="UP000628669">
    <property type="component" value="Unassembled WGS sequence"/>
</dbReference>
<keyword evidence="8 11" id="KW-0408">Iron</keyword>
<dbReference type="PRINTS" id="PR00067">
    <property type="entry name" value="CATALASE"/>
</dbReference>
<sequence length="495" mass="56942">MDSKKLTLSSGAPYFEHQDSQTVGPRGPVLLQDFILQENLAHFVRERIPERIVHAKGSGAYGTFTVTHDISKYTKAKLFSKVGNSCRMFARFSTVGGEKGSADTARDPRGFALKFYTEDGNWDLVGNNTPVFFIKDAKKFPDFIHTQKRVPKTNLKSATMMWDFWSLNPESLHQVLILMSDRGTPHGYRHMHGFGSHTFSMINENNERVWVKFHFKTKQGIKNFNNEEAVKLSGENPDFAQEDLCNAIEKGDFPKWTLYIQVMTAEQAKDFRWNPFDVTKVWFQGDFPLIEVGEMELNEVPVNYFAHVEQSTFSPSNLINGISFSPDKMLQGRLFSYPDAHRYRVGVNSHQLEVNRCPFATNNYQRDGYMADSKDYGDKPNYHPNSFDDIKPDPAYKSYEYELDSAHVAYYNRNENDDDHYTQPGLLYTKAMNSEDREHLVHNIVGSMKGIDGPKRDEIINRQLCHFFRANIELGMKVASQLNINIDSNMMNHIK</sequence>
<evidence type="ECO:0000256" key="10">
    <source>
        <dbReference type="ARBA" id="ARBA00049254"/>
    </source>
</evidence>
<dbReference type="InterPro" id="IPR018028">
    <property type="entry name" value="Catalase"/>
</dbReference>
<proteinExistence type="inferred from homology"/>
<dbReference type="Gene3D" id="2.40.180.10">
    <property type="entry name" value="Catalase core domain"/>
    <property type="match status" value="1"/>
</dbReference>
<dbReference type="InterPro" id="IPR020835">
    <property type="entry name" value="Catalase_sf"/>
</dbReference>
<feature type="domain" description="Catalase core" evidence="12">
    <location>
        <begin position="7"/>
        <end position="391"/>
    </location>
</feature>
<dbReference type="SMART" id="SM01060">
    <property type="entry name" value="Catalase"/>
    <property type="match status" value="1"/>
</dbReference>
<dbReference type="RefSeq" id="WP_200243500.1">
    <property type="nucleotide sequence ID" value="NZ_JAENHK010000001.1"/>
</dbReference>
<organism evidence="13 14">
    <name type="scientific">Chryseobacterium paridis</name>
    <dbReference type="NCBI Taxonomy" id="2800328"/>
    <lineage>
        <taxon>Bacteria</taxon>
        <taxon>Pseudomonadati</taxon>
        <taxon>Bacteroidota</taxon>
        <taxon>Flavobacteriia</taxon>
        <taxon>Flavobacteriales</taxon>
        <taxon>Weeksellaceae</taxon>
        <taxon>Chryseobacterium group</taxon>
        <taxon>Chryseobacterium</taxon>
    </lineage>
</organism>
<dbReference type="EC" id="1.11.1.6" evidence="3 11"/>
<dbReference type="PANTHER" id="PTHR11465:SF9">
    <property type="entry name" value="CATALASE"/>
    <property type="match status" value="1"/>
</dbReference>
<evidence type="ECO:0000313" key="14">
    <source>
        <dbReference type="Proteomes" id="UP000628669"/>
    </source>
</evidence>
<dbReference type="SUPFAM" id="SSF56634">
    <property type="entry name" value="Heme-dependent catalase-like"/>
    <property type="match status" value="1"/>
</dbReference>
<protein>
    <recommendedName>
        <fullName evidence="3 11">Catalase</fullName>
        <ecNumber evidence="3 11">1.11.1.6</ecNumber>
    </recommendedName>
</protein>
<dbReference type="PROSITE" id="PS00438">
    <property type="entry name" value="CATALASE_2"/>
    <property type="match status" value="1"/>
</dbReference>
<dbReference type="InterPro" id="IPR040333">
    <property type="entry name" value="Catalase_3"/>
</dbReference>
<evidence type="ECO:0000256" key="9">
    <source>
        <dbReference type="ARBA" id="ARBA00023324"/>
    </source>
</evidence>
<evidence type="ECO:0000313" key="13">
    <source>
        <dbReference type="EMBL" id="MBK1895044.1"/>
    </source>
</evidence>
<evidence type="ECO:0000256" key="4">
    <source>
        <dbReference type="ARBA" id="ARBA00022559"/>
    </source>
</evidence>
<keyword evidence="7 11" id="KW-0560">Oxidoreductase</keyword>
<dbReference type="InterPro" id="IPR024708">
    <property type="entry name" value="Catalase_AS"/>
</dbReference>
<comment type="similarity">
    <text evidence="2 11">Belongs to the catalase family.</text>
</comment>
<name>A0ABS1FRJ2_9FLAO</name>
<dbReference type="Pfam" id="PF00199">
    <property type="entry name" value="Catalase"/>
    <property type="match status" value="1"/>
</dbReference>
<evidence type="ECO:0000256" key="5">
    <source>
        <dbReference type="ARBA" id="ARBA00022617"/>
    </source>
</evidence>